<evidence type="ECO:0000256" key="8">
    <source>
        <dbReference type="ARBA" id="ARBA00023170"/>
    </source>
</evidence>
<dbReference type="InterPro" id="IPR004117">
    <property type="entry name" value="7tm6_olfct_rcpt"/>
</dbReference>
<accession>A0A6I9WGN7</accession>
<keyword evidence="6" id="KW-1133">Transmembrane helix</keyword>
<name>A0A6I9WGN7_9HYME</name>
<comment type="subcellular location">
    <subcellularLocation>
        <location evidence="1">Cell membrane</location>
        <topology evidence="1">Multi-pass membrane protein</topology>
    </subcellularLocation>
</comment>
<dbReference type="RefSeq" id="XP_011640278.1">
    <property type="nucleotide sequence ID" value="XM_011641976.2"/>
</dbReference>
<evidence type="ECO:0000256" key="2">
    <source>
        <dbReference type="ARBA" id="ARBA00022475"/>
    </source>
</evidence>
<evidence type="ECO:0000256" key="5">
    <source>
        <dbReference type="ARBA" id="ARBA00022725"/>
    </source>
</evidence>
<sequence length="89" mass="10212">MLFWGHFIYMFMANYCGQTVINHSTEILQAVYDTLWYLAPLSIQKLLLILLKSTKSYSFNIGGIFTPSLEGFSTLITSAISYFTVMYTM</sequence>
<evidence type="ECO:0000256" key="7">
    <source>
        <dbReference type="ARBA" id="ARBA00023136"/>
    </source>
</evidence>
<dbReference type="GO" id="GO:0007165">
    <property type="term" value="P:signal transduction"/>
    <property type="evidence" value="ECO:0007669"/>
    <property type="project" value="UniProtKB-KW"/>
</dbReference>
<evidence type="ECO:0000256" key="4">
    <source>
        <dbReference type="ARBA" id="ARBA00022692"/>
    </source>
</evidence>
<keyword evidence="2" id="KW-1003">Cell membrane</keyword>
<evidence type="ECO:0000256" key="1">
    <source>
        <dbReference type="ARBA" id="ARBA00004651"/>
    </source>
</evidence>
<dbReference type="PANTHER" id="PTHR21137:SF35">
    <property type="entry name" value="ODORANT RECEPTOR 19A-RELATED"/>
    <property type="match status" value="1"/>
</dbReference>
<gene>
    <name evidence="11" type="primary">LOC105429153</name>
</gene>
<reference evidence="11" key="1">
    <citation type="submission" date="2025-08" db="UniProtKB">
        <authorList>
            <consortium name="RefSeq"/>
        </authorList>
    </citation>
    <scope>IDENTIFICATION</scope>
</reference>
<dbReference type="OrthoDB" id="7552701at2759"/>
<dbReference type="Proteomes" id="UP000504615">
    <property type="component" value="Unplaced"/>
</dbReference>
<dbReference type="AlphaFoldDB" id="A0A6I9WGN7"/>
<keyword evidence="5" id="KW-0552">Olfaction</keyword>
<evidence type="ECO:0000313" key="11">
    <source>
        <dbReference type="RefSeq" id="XP_011640278.1"/>
    </source>
</evidence>
<keyword evidence="10" id="KW-1185">Reference proteome</keyword>
<dbReference type="GO" id="GO:0004984">
    <property type="term" value="F:olfactory receptor activity"/>
    <property type="evidence" value="ECO:0007669"/>
    <property type="project" value="InterPro"/>
</dbReference>
<dbReference type="GO" id="GO:0005549">
    <property type="term" value="F:odorant binding"/>
    <property type="evidence" value="ECO:0007669"/>
    <property type="project" value="InterPro"/>
</dbReference>
<evidence type="ECO:0000256" key="3">
    <source>
        <dbReference type="ARBA" id="ARBA00022606"/>
    </source>
</evidence>
<dbReference type="GO" id="GO:0005886">
    <property type="term" value="C:plasma membrane"/>
    <property type="evidence" value="ECO:0007669"/>
    <property type="project" value="UniProtKB-SubCell"/>
</dbReference>
<evidence type="ECO:0000256" key="9">
    <source>
        <dbReference type="ARBA" id="ARBA00023224"/>
    </source>
</evidence>
<keyword evidence="3" id="KW-0716">Sensory transduction</keyword>
<dbReference type="PANTHER" id="PTHR21137">
    <property type="entry name" value="ODORANT RECEPTOR"/>
    <property type="match status" value="1"/>
</dbReference>
<evidence type="ECO:0000313" key="10">
    <source>
        <dbReference type="Proteomes" id="UP000504615"/>
    </source>
</evidence>
<protein>
    <submittedName>
        <fullName evidence="11">Odorant receptor 22c-like</fullName>
    </submittedName>
</protein>
<keyword evidence="7" id="KW-0472">Membrane</keyword>
<dbReference type="GeneID" id="105429153"/>
<proteinExistence type="predicted"/>
<evidence type="ECO:0000256" key="6">
    <source>
        <dbReference type="ARBA" id="ARBA00022989"/>
    </source>
</evidence>
<organism evidence="10 11">
    <name type="scientific">Pogonomyrmex barbatus</name>
    <name type="common">red harvester ant</name>
    <dbReference type="NCBI Taxonomy" id="144034"/>
    <lineage>
        <taxon>Eukaryota</taxon>
        <taxon>Metazoa</taxon>
        <taxon>Ecdysozoa</taxon>
        <taxon>Arthropoda</taxon>
        <taxon>Hexapoda</taxon>
        <taxon>Insecta</taxon>
        <taxon>Pterygota</taxon>
        <taxon>Neoptera</taxon>
        <taxon>Endopterygota</taxon>
        <taxon>Hymenoptera</taxon>
        <taxon>Apocrita</taxon>
        <taxon>Aculeata</taxon>
        <taxon>Formicoidea</taxon>
        <taxon>Formicidae</taxon>
        <taxon>Myrmicinae</taxon>
        <taxon>Pogonomyrmex</taxon>
    </lineage>
</organism>
<keyword evidence="8" id="KW-0675">Receptor</keyword>
<dbReference type="Pfam" id="PF02949">
    <property type="entry name" value="7tm_6"/>
    <property type="match status" value="1"/>
</dbReference>
<keyword evidence="9" id="KW-0807">Transducer</keyword>
<keyword evidence="4" id="KW-0812">Transmembrane</keyword>
<dbReference type="KEGG" id="pbar:105429153"/>